<evidence type="ECO:0000256" key="10">
    <source>
        <dbReference type="ARBA" id="ARBA00068150"/>
    </source>
</evidence>
<dbReference type="SUPFAM" id="SSF47384">
    <property type="entry name" value="Homodimeric domain of signal transducing histidine kinase"/>
    <property type="match status" value="1"/>
</dbReference>
<dbReference type="InterPro" id="IPR005467">
    <property type="entry name" value="His_kinase_dom"/>
</dbReference>
<evidence type="ECO:0000256" key="5">
    <source>
        <dbReference type="ARBA" id="ARBA00022741"/>
    </source>
</evidence>
<dbReference type="Pfam" id="PF00497">
    <property type="entry name" value="SBP_bac_3"/>
    <property type="match status" value="1"/>
</dbReference>
<dbReference type="GO" id="GO:0005524">
    <property type="term" value="F:ATP binding"/>
    <property type="evidence" value="ECO:0007669"/>
    <property type="project" value="UniProtKB-KW"/>
</dbReference>
<evidence type="ECO:0000313" key="16">
    <source>
        <dbReference type="Proteomes" id="UP000295506"/>
    </source>
</evidence>
<dbReference type="EC" id="2.7.13.3" evidence="2"/>
<dbReference type="Gene3D" id="1.10.287.130">
    <property type="match status" value="1"/>
</dbReference>
<feature type="modified residue" description="4-aspartylphosphate" evidence="11">
    <location>
        <position position="655"/>
    </location>
</feature>
<dbReference type="SUPFAM" id="SSF55874">
    <property type="entry name" value="ATPase domain of HSP90 chaperone/DNA topoisomerase II/histidine kinase"/>
    <property type="match status" value="1"/>
</dbReference>
<evidence type="ECO:0000256" key="1">
    <source>
        <dbReference type="ARBA" id="ARBA00000085"/>
    </source>
</evidence>
<evidence type="ECO:0000256" key="12">
    <source>
        <dbReference type="SAM" id="Phobius"/>
    </source>
</evidence>
<evidence type="ECO:0000256" key="3">
    <source>
        <dbReference type="ARBA" id="ARBA00022553"/>
    </source>
</evidence>
<sequence length="737" mass="81210">MKIIRTGMHGFFGAGPGLSLGLSLRVLILVCGFLAVGVGAAQAVSPDPALNLTAEEKAWLEENRDSILYAPNPSWPPGDYVEDGEHKGIVSDYIRVFEKKLDVRFKRVHYTDWASLYNGMMTGEFDLIGAAQKTEERSKVLVFTEPFLKTRLVILTPVNAPRMQSLDDLNSMTLAGIEGYSSLDYVKRTYPGCKIVNCDDDLTVLLKVSAGAADGAVVDYMMASYLIEKYGITNLKYDAELDYHWDLRFAISKAKAPLRDLLDKVLATMDEKQRKDIYNKWVTIKLDRVPGFFERNIKYIVAILAILLSLLGVAVIFNRSLQRQVAARTRDLERQREVADAARNAAVAASQAKSEFLANMSHEIRTPLNGIVGMLRLIEMSDLDGEQQEYVEMAMQSSRRLTRLLSDILDLSKVEAGRLNVARDAFDLREIMEAIAQLFGLSAREKGVSLSVHLHPDMPPRLVGDPVRLQQVLANIIGNAIKFTVQGAVTVDAHLLPEGKPGVCHVLFTITDTGIGMEEDALDVIFESFTQMDTGLTRRYQGAGLGLAITKRLVTLMGGDIAVESEVDVGTTFYVKIPFDILEETGGVEATATAPGKDAFPASALRVLVVEDDAVSRSAVRRIIKALGHEVEDSSDGRDALDVLKEKPFDLIVMDVQMPVMDGVEATRRIREGEAGECNKRIPIFAMTAHAMVGDKERFIDAGMDDYLAKPVDVDYLRSALGRVRGADDRNGVCGQQ</sequence>
<keyword evidence="12" id="KW-1133">Transmembrane helix</keyword>
<dbReference type="SMART" id="SM00388">
    <property type="entry name" value="HisKA"/>
    <property type="match status" value="1"/>
</dbReference>
<dbReference type="EMBL" id="SOBK01000001">
    <property type="protein sequence ID" value="TDT91888.1"/>
    <property type="molecule type" value="Genomic_DNA"/>
</dbReference>
<feature type="domain" description="Histidine kinase" evidence="13">
    <location>
        <begin position="359"/>
        <end position="581"/>
    </location>
</feature>
<dbReference type="CDD" id="cd17546">
    <property type="entry name" value="REC_hyHK_CKI1_RcsC-like"/>
    <property type="match status" value="1"/>
</dbReference>
<proteinExistence type="predicted"/>
<dbReference type="GO" id="GO:0000155">
    <property type="term" value="F:phosphorelay sensor kinase activity"/>
    <property type="evidence" value="ECO:0007669"/>
    <property type="project" value="InterPro"/>
</dbReference>
<dbReference type="CDD" id="cd00082">
    <property type="entry name" value="HisKA"/>
    <property type="match status" value="1"/>
</dbReference>
<dbReference type="Pfam" id="PF00512">
    <property type="entry name" value="HisKA"/>
    <property type="match status" value="1"/>
</dbReference>
<dbReference type="InterPro" id="IPR001638">
    <property type="entry name" value="Solute-binding_3/MltF_N"/>
</dbReference>
<protein>
    <recommendedName>
        <fullName evidence="10">Sensory/regulatory protein RpfC</fullName>
        <ecNumber evidence="2">2.7.13.3</ecNumber>
    </recommendedName>
</protein>
<evidence type="ECO:0000256" key="9">
    <source>
        <dbReference type="ARBA" id="ARBA00064003"/>
    </source>
</evidence>
<evidence type="ECO:0000256" key="11">
    <source>
        <dbReference type="PROSITE-ProRule" id="PRU00169"/>
    </source>
</evidence>
<dbReference type="InterPro" id="IPR004358">
    <property type="entry name" value="Sig_transdc_His_kin-like_C"/>
</dbReference>
<dbReference type="Gene3D" id="3.30.565.10">
    <property type="entry name" value="Histidine kinase-like ATPase, C-terminal domain"/>
    <property type="match status" value="1"/>
</dbReference>
<dbReference type="InterPro" id="IPR036890">
    <property type="entry name" value="HATPase_C_sf"/>
</dbReference>
<dbReference type="PRINTS" id="PR00344">
    <property type="entry name" value="BCTRLSENSOR"/>
</dbReference>
<evidence type="ECO:0000256" key="2">
    <source>
        <dbReference type="ARBA" id="ARBA00012438"/>
    </source>
</evidence>
<keyword evidence="3 11" id="KW-0597">Phosphoprotein</keyword>
<evidence type="ECO:0000256" key="6">
    <source>
        <dbReference type="ARBA" id="ARBA00022777"/>
    </source>
</evidence>
<evidence type="ECO:0000256" key="8">
    <source>
        <dbReference type="ARBA" id="ARBA00023012"/>
    </source>
</evidence>
<dbReference type="FunFam" id="1.10.287.130:FF:000002">
    <property type="entry name" value="Two-component osmosensing histidine kinase"/>
    <property type="match status" value="1"/>
</dbReference>
<feature type="domain" description="Response regulatory" evidence="14">
    <location>
        <begin position="606"/>
        <end position="725"/>
    </location>
</feature>
<keyword evidence="5" id="KW-0547">Nucleotide-binding</keyword>
<dbReference type="InterPro" id="IPR036097">
    <property type="entry name" value="HisK_dim/P_sf"/>
</dbReference>
<dbReference type="InterPro" id="IPR001789">
    <property type="entry name" value="Sig_transdc_resp-reg_receiver"/>
</dbReference>
<name>A0AA94PNT5_9BACT</name>
<feature type="transmembrane region" description="Helical" evidence="12">
    <location>
        <begin position="299"/>
        <end position="318"/>
    </location>
</feature>
<keyword evidence="7" id="KW-0067">ATP-binding</keyword>
<dbReference type="PANTHER" id="PTHR45339">
    <property type="entry name" value="HYBRID SIGNAL TRANSDUCTION HISTIDINE KINASE J"/>
    <property type="match status" value="1"/>
</dbReference>
<evidence type="ECO:0000256" key="7">
    <source>
        <dbReference type="ARBA" id="ARBA00022840"/>
    </source>
</evidence>
<comment type="subunit">
    <text evidence="9">At low DSF concentrations, interacts with RpfF.</text>
</comment>
<gene>
    <name evidence="15" type="ORF">EDC59_101291</name>
</gene>
<dbReference type="SMART" id="SM00387">
    <property type="entry name" value="HATPase_c"/>
    <property type="match status" value="1"/>
</dbReference>
<dbReference type="InterPro" id="IPR003661">
    <property type="entry name" value="HisK_dim/P_dom"/>
</dbReference>
<comment type="caution">
    <text evidence="15">The sequence shown here is derived from an EMBL/GenBank/DDBJ whole genome shotgun (WGS) entry which is preliminary data.</text>
</comment>
<evidence type="ECO:0000313" key="15">
    <source>
        <dbReference type="EMBL" id="TDT91888.1"/>
    </source>
</evidence>
<dbReference type="PROSITE" id="PS50110">
    <property type="entry name" value="RESPONSE_REGULATORY"/>
    <property type="match status" value="1"/>
</dbReference>
<comment type="catalytic activity">
    <reaction evidence="1">
        <text>ATP + protein L-histidine = ADP + protein N-phospho-L-histidine.</text>
        <dbReference type="EC" id="2.7.13.3"/>
    </reaction>
</comment>
<dbReference type="SUPFAM" id="SSF53850">
    <property type="entry name" value="Periplasmic binding protein-like II"/>
    <property type="match status" value="1"/>
</dbReference>
<dbReference type="Gene3D" id="3.40.50.2300">
    <property type="match status" value="1"/>
</dbReference>
<keyword evidence="8" id="KW-0902">Two-component regulatory system</keyword>
<dbReference type="RefSeq" id="WP_078063660.1">
    <property type="nucleotide sequence ID" value="NZ_CP014206.1"/>
</dbReference>
<dbReference type="PANTHER" id="PTHR45339:SF3">
    <property type="entry name" value="HISTIDINE KINASE"/>
    <property type="match status" value="1"/>
</dbReference>
<dbReference type="Proteomes" id="UP000295506">
    <property type="component" value="Unassembled WGS sequence"/>
</dbReference>
<dbReference type="Gene3D" id="3.40.190.10">
    <property type="entry name" value="Periplasmic binding protein-like II"/>
    <property type="match status" value="2"/>
</dbReference>
<reference evidence="15 16" key="1">
    <citation type="submission" date="2019-03" db="EMBL/GenBank/DDBJ databases">
        <title>Genomic Encyclopedia of Type Strains, Phase IV (KMG-IV): sequencing the most valuable type-strain genomes for metagenomic binning, comparative biology and taxonomic classification.</title>
        <authorList>
            <person name="Goeker M."/>
        </authorList>
    </citation>
    <scope>NUCLEOTIDE SEQUENCE [LARGE SCALE GENOMIC DNA]</scope>
    <source>
        <strain evidence="15 16">DSM 101483</strain>
    </source>
</reference>
<accession>A0AA94PNT5</accession>
<dbReference type="Pfam" id="PF00072">
    <property type="entry name" value="Response_reg"/>
    <property type="match status" value="1"/>
</dbReference>
<keyword evidence="4" id="KW-0808">Transferase</keyword>
<dbReference type="SMART" id="SM00448">
    <property type="entry name" value="REC"/>
    <property type="match status" value="1"/>
</dbReference>
<evidence type="ECO:0000256" key="4">
    <source>
        <dbReference type="ARBA" id="ARBA00022679"/>
    </source>
</evidence>
<dbReference type="InterPro" id="IPR011006">
    <property type="entry name" value="CheY-like_superfamily"/>
</dbReference>
<dbReference type="SUPFAM" id="SSF52172">
    <property type="entry name" value="CheY-like"/>
    <property type="match status" value="1"/>
</dbReference>
<dbReference type="SMART" id="SM00062">
    <property type="entry name" value="PBPb"/>
    <property type="match status" value="1"/>
</dbReference>
<dbReference type="CDD" id="cd16922">
    <property type="entry name" value="HATPase_EvgS-ArcB-TorS-like"/>
    <property type="match status" value="1"/>
</dbReference>
<dbReference type="PROSITE" id="PS50109">
    <property type="entry name" value="HIS_KIN"/>
    <property type="match status" value="1"/>
</dbReference>
<keyword evidence="12" id="KW-0472">Membrane</keyword>
<dbReference type="Pfam" id="PF02518">
    <property type="entry name" value="HATPase_c"/>
    <property type="match status" value="1"/>
</dbReference>
<dbReference type="FunFam" id="3.30.565.10:FF:000010">
    <property type="entry name" value="Sensor histidine kinase RcsC"/>
    <property type="match status" value="1"/>
</dbReference>
<organism evidence="15 16">
    <name type="scientific">Pseudodesulfovibrio indicus</name>
    <dbReference type="NCBI Taxonomy" id="1716143"/>
    <lineage>
        <taxon>Bacteria</taxon>
        <taxon>Pseudomonadati</taxon>
        <taxon>Thermodesulfobacteriota</taxon>
        <taxon>Desulfovibrionia</taxon>
        <taxon>Desulfovibrionales</taxon>
        <taxon>Desulfovibrionaceae</taxon>
    </lineage>
</organism>
<dbReference type="AlphaFoldDB" id="A0AA94PNT5"/>
<dbReference type="InterPro" id="IPR003594">
    <property type="entry name" value="HATPase_dom"/>
</dbReference>
<keyword evidence="6 15" id="KW-0418">Kinase</keyword>
<evidence type="ECO:0000259" key="14">
    <source>
        <dbReference type="PROSITE" id="PS50110"/>
    </source>
</evidence>
<evidence type="ECO:0000259" key="13">
    <source>
        <dbReference type="PROSITE" id="PS50109"/>
    </source>
</evidence>
<keyword evidence="12" id="KW-0812">Transmembrane</keyword>
<dbReference type="CDD" id="cd01007">
    <property type="entry name" value="PBP2_BvgS_HisK_like"/>
    <property type="match status" value="1"/>
</dbReference>